<evidence type="ECO:0000256" key="2">
    <source>
        <dbReference type="ARBA" id="ARBA00022692"/>
    </source>
</evidence>
<feature type="region of interest" description="Disordered" evidence="7">
    <location>
        <begin position="180"/>
        <end position="211"/>
    </location>
</feature>
<comment type="subcellular location">
    <subcellularLocation>
        <location evidence="1">Membrane</location>
    </subcellularLocation>
</comment>
<protein>
    <submittedName>
        <fullName evidence="9">Nucleotide cyclase</fullName>
    </submittedName>
</protein>
<dbReference type="CDD" id="cd07302">
    <property type="entry name" value="CHD"/>
    <property type="match status" value="1"/>
</dbReference>
<keyword evidence="5" id="KW-0472">Membrane</keyword>
<dbReference type="SUPFAM" id="SSF55073">
    <property type="entry name" value="Nucleotide cyclase"/>
    <property type="match status" value="1"/>
</dbReference>
<sequence>MLMQASAGAPRRLSPIPAFRMNNTRRTFSCSPTTAGTHMSWHSLGGLSSWRSRDPHELAQPRGLGGLHTEMEAQTLPDMSSLASTGTAIGAISATSFAVTSPAHCCDSLEGFGRHSEATGTADVPRRPRSKSCSIRRRSRGSRISLLKTEKEIEQLMLGSGDTGNNRTIAFLRSLSRQVETADASGSQQSHLERAGSGHGGSRASQDALGFSHPSVPDVDHLCVSTRASEETQDELEEPVPWSFDIFVTLLKPGEHERSPLVVLISNSTQHLQVQSTLSALAESQLELLSSLMPQHAVQFLALESTEAVPRHVAELARAHKGVTLLFMDIVGFTSMSKNVEPVDVMVFLNTLFSVFDQLTDIHGVHKVETAGDCYIVSGGIMSSSKQSTKEFGLVVEDQDPKESAMRVMGFAKAILDAAQQVKMPDTQEPVRVRVGMHTGDVVSGLIGSKLPKFSIFGDTMNTCSRMESTGLPGRIHVSETTHNLLCESELWEPTGGVEVKGKGMMQTFLWVPPSPGLPSSNQMLQPIFEETSAESLPSVLIKQTNALLNQLHMPVPAFHPTSQDLPHTESLLPWLNCLSERVVELGYPVSK</sequence>
<keyword evidence="4" id="KW-1133">Transmembrane helix</keyword>
<dbReference type="Proteomes" id="UP000815325">
    <property type="component" value="Unassembled WGS sequence"/>
</dbReference>
<feature type="region of interest" description="Disordered" evidence="7">
    <location>
        <begin position="115"/>
        <end position="141"/>
    </location>
</feature>
<dbReference type="EMBL" id="MU069441">
    <property type="protein sequence ID" value="KAF5843538.1"/>
    <property type="molecule type" value="Genomic_DNA"/>
</dbReference>
<evidence type="ECO:0000256" key="7">
    <source>
        <dbReference type="SAM" id="MobiDB-lite"/>
    </source>
</evidence>
<keyword evidence="3" id="KW-0547">Nucleotide-binding</keyword>
<dbReference type="PANTHER" id="PTHR11920">
    <property type="entry name" value="GUANYLYL CYCLASE"/>
    <property type="match status" value="1"/>
</dbReference>
<keyword evidence="2" id="KW-0812">Transmembrane</keyword>
<dbReference type="SMART" id="SM00044">
    <property type="entry name" value="CYCc"/>
    <property type="match status" value="1"/>
</dbReference>
<feature type="compositionally biased region" description="Basic residues" evidence="7">
    <location>
        <begin position="127"/>
        <end position="141"/>
    </location>
</feature>
<evidence type="ECO:0000256" key="6">
    <source>
        <dbReference type="ARBA" id="ARBA00023239"/>
    </source>
</evidence>
<keyword evidence="6" id="KW-0456">Lyase</keyword>
<keyword evidence="10" id="KW-1185">Reference proteome</keyword>
<dbReference type="PROSITE" id="PS50125">
    <property type="entry name" value="GUANYLATE_CYCLASE_2"/>
    <property type="match status" value="1"/>
</dbReference>
<proteinExistence type="predicted"/>
<organism evidence="9 10">
    <name type="scientific">Dunaliella salina</name>
    <name type="common">Green alga</name>
    <name type="synonym">Protococcus salinus</name>
    <dbReference type="NCBI Taxonomy" id="3046"/>
    <lineage>
        <taxon>Eukaryota</taxon>
        <taxon>Viridiplantae</taxon>
        <taxon>Chlorophyta</taxon>
        <taxon>core chlorophytes</taxon>
        <taxon>Chlorophyceae</taxon>
        <taxon>CS clade</taxon>
        <taxon>Chlamydomonadales</taxon>
        <taxon>Dunaliellaceae</taxon>
        <taxon>Dunaliella</taxon>
    </lineage>
</organism>
<reference evidence="9" key="1">
    <citation type="submission" date="2017-08" db="EMBL/GenBank/DDBJ databases">
        <authorList>
            <person name="Polle J.E."/>
            <person name="Barry K."/>
            <person name="Cushman J."/>
            <person name="Schmutz J."/>
            <person name="Tran D."/>
            <person name="Hathwaick L.T."/>
            <person name="Yim W.C."/>
            <person name="Jenkins J."/>
            <person name="Mckie-Krisberg Z.M."/>
            <person name="Prochnik S."/>
            <person name="Lindquist E."/>
            <person name="Dockter R.B."/>
            <person name="Adam C."/>
            <person name="Molina H."/>
            <person name="Bunkerborg J."/>
            <person name="Jin E."/>
            <person name="Buchheim M."/>
            <person name="Magnuson J."/>
        </authorList>
    </citation>
    <scope>NUCLEOTIDE SEQUENCE</scope>
    <source>
        <strain evidence="9">CCAP 19/18</strain>
    </source>
</reference>
<feature type="compositionally biased region" description="Polar residues" evidence="7">
    <location>
        <begin position="180"/>
        <end position="190"/>
    </location>
</feature>
<evidence type="ECO:0000256" key="5">
    <source>
        <dbReference type="ARBA" id="ARBA00023136"/>
    </source>
</evidence>
<feature type="domain" description="Guanylate cyclase" evidence="8">
    <location>
        <begin position="324"/>
        <end position="468"/>
    </location>
</feature>
<dbReference type="InterPro" id="IPR029787">
    <property type="entry name" value="Nucleotide_cyclase"/>
</dbReference>
<dbReference type="InterPro" id="IPR050401">
    <property type="entry name" value="Cyclic_nucleotide_synthase"/>
</dbReference>
<dbReference type="Pfam" id="PF00211">
    <property type="entry name" value="Guanylate_cyc"/>
    <property type="match status" value="1"/>
</dbReference>
<dbReference type="PANTHER" id="PTHR11920:SF335">
    <property type="entry name" value="GUANYLATE CYCLASE"/>
    <property type="match status" value="1"/>
</dbReference>
<accession>A0ABQ7H9K4</accession>
<evidence type="ECO:0000256" key="4">
    <source>
        <dbReference type="ARBA" id="ARBA00022989"/>
    </source>
</evidence>
<comment type="caution">
    <text evidence="9">The sequence shown here is derived from an EMBL/GenBank/DDBJ whole genome shotgun (WGS) entry which is preliminary data.</text>
</comment>
<dbReference type="Gene3D" id="3.30.70.1230">
    <property type="entry name" value="Nucleotide cyclase"/>
    <property type="match status" value="1"/>
</dbReference>
<evidence type="ECO:0000259" key="8">
    <source>
        <dbReference type="PROSITE" id="PS50125"/>
    </source>
</evidence>
<evidence type="ECO:0000256" key="1">
    <source>
        <dbReference type="ARBA" id="ARBA00004370"/>
    </source>
</evidence>
<evidence type="ECO:0000256" key="3">
    <source>
        <dbReference type="ARBA" id="ARBA00022741"/>
    </source>
</evidence>
<gene>
    <name evidence="9" type="ORF">DUNSADRAFT_14454</name>
</gene>
<dbReference type="InterPro" id="IPR001054">
    <property type="entry name" value="A/G_cyclase"/>
</dbReference>
<evidence type="ECO:0000313" key="9">
    <source>
        <dbReference type="EMBL" id="KAF5843538.1"/>
    </source>
</evidence>
<name>A0ABQ7H9K4_DUNSA</name>
<evidence type="ECO:0000313" key="10">
    <source>
        <dbReference type="Proteomes" id="UP000815325"/>
    </source>
</evidence>